<feature type="transmembrane region" description="Helical" evidence="14">
    <location>
        <begin position="174"/>
        <end position="197"/>
    </location>
</feature>
<dbReference type="PANTHER" id="PTHR43448:SF7">
    <property type="entry name" value="4-HYDROXYBENZOATE SOLANESYLTRANSFERASE"/>
    <property type="match status" value="1"/>
</dbReference>
<dbReference type="InterPro" id="IPR030470">
    <property type="entry name" value="UbiA_prenylTrfase_CS"/>
</dbReference>
<dbReference type="Proteomes" id="UP001163726">
    <property type="component" value="Chromosome"/>
</dbReference>
<dbReference type="CDD" id="cd13957">
    <property type="entry name" value="PT_UbiA_Cox10"/>
    <property type="match status" value="1"/>
</dbReference>
<comment type="catalytic activity">
    <reaction evidence="13 14">
        <text>heme b + (2E,6E)-farnesyl diphosphate + H2O = Fe(II)-heme o + diphosphate</text>
        <dbReference type="Rhea" id="RHEA:28070"/>
        <dbReference type="ChEBI" id="CHEBI:15377"/>
        <dbReference type="ChEBI" id="CHEBI:33019"/>
        <dbReference type="ChEBI" id="CHEBI:60344"/>
        <dbReference type="ChEBI" id="CHEBI:60530"/>
        <dbReference type="ChEBI" id="CHEBI:175763"/>
        <dbReference type="EC" id="2.5.1.141"/>
    </reaction>
</comment>
<evidence type="ECO:0000256" key="3">
    <source>
        <dbReference type="ARBA" id="ARBA00012292"/>
    </source>
</evidence>
<dbReference type="HAMAP" id="MF_00154">
    <property type="entry name" value="CyoE_CtaB"/>
    <property type="match status" value="1"/>
</dbReference>
<accession>A0ABY7AK81</accession>
<comment type="miscellaneous">
    <text evidence="14">Carbon 2 of the heme B porphyrin ring is defined according to the Fischer nomenclature.</text>
</comment>
<dbReference type="NCBIfam" id="NF003349">
    <property type="entry name" value="PRK04375.1-2"/>
    <property type="match status" value="1"/>
</dbReference>
<dbReference type="PANTHER" id="PTHR43448">
    <property type="entry name" value="PROTOHEME IX FARNESYLTRANSFERASE, MITOCHONDRIAL"/>
    <property type="match status" value="1"/>
</dbReference>
<evidence type="ECO:0000313" key="15">
    <source>
        <dbReference type="EMBL" id="WAJ69944.1"/>
    </source>
</evidence>
<dbReference type="InterPro" id="IPR044878">
    <property type="entry name" value="UbiA_sf"/>
</dbReference>
<keyword evidence="16" id="KW-1185">Reference proteome</keyword>
<feature type="transmembrane region" description="Helical" evidence="14">
    <location>
        <begin position="100"/>
        <end position="119"/>
    </location>
</feature>
<dbReference type="RefSeq" id="WP_268074243.1">
    <property type="nucleotide sequence ID" value="NZ_CP109965.1"/>
</dbReference>
<evidence type="ECO:0000256" key="2">
    <source>
        <dbReference type="ARBA" id="ARBA00004919"/>
    </source>
</evidence>
<dbReference type="InterPro" id="IPR000537">
    <property type="entry name" value="UbiA_prenyltransferase"/>
</dbReference>
<dbReference type="EC" id="2.5.1.141" evidence="3 14"/>
<evidence type="ECO:0000256" key="12">
    <source>
        <dbReference type="ARBA" id="ARBA00042475"/>
    </source>
</evidence>
<proteinExistence type="inferred from homology"/>
<dbReference type="GO" id="GO:0008495">
    <property type="term" value="F:protoheme IX farnesyltransferase activity"/>
    <property type="evidence" value="ECO:0007669"/>
    <property type="project" value="UniProtKB-EC"/>
</dbReference>
<evidence type="ECO:0000256" key="10">
    <source>
        <dbReference type="ARBA" id="ARBA00030253"/>
    </source>
</evidence>
<keyword evidence="5 14" id="KW-0808">Transferase</keyword>
<feature type="transmembrane region" description="Helical" evidence="14">
    <location>
        <begin position="28"/>
        <end position="44"/>
    </location>
</feature>
<comment type="similarity">
    <text evidence="14">Belongs to the UbiA prenyltransferase family. Protoheme IX farnesyltransferase subfamily.</text>
</comment>
<evidence type="ECO:0000256" key="5">
    <source>
        <dbReference type="ARBA" id="ARBA00022679"/>
    </source>
</evidence>
<dbReference type="NCBIfam" id="TIGR01473">
    <property type="entry name" value="cyoE_ctaB"/>
    <property type="match status" value="1"/>
</dbReference>
<sequence>MNRVLTISAKKINIALWRDYFELTKPKVVALILLTALVGMYVPNNQLPNIELLLTTIIGIGLLAGAAAAINHVVDFQIDAKMARTYHRPVVKGRLSQRQALIFAGGIGILGFALLWFAVNQLTAWLTFASLLGYAVVYTLYLKRATPQNIVIGGLAGAMPPLLGWTAVTNSIDPNALLLVLIIFSWTPPHFWALAIHRKHDYAKAKVPMLPITHGVEFTKTMILLYCVILTVVSILPYLSGLFGGFYATISLLLNLQFINYAIRLKWFDKSGLAFKTFKFSIWHLMLMFIVMLVDHNFS</sequence>
<evidence type="ECO:0000256" key="1">
    <source>
        <dbReference type="ARBA" id="ARBA00004651"/>
    </source>
</evidence>
<dbReference type="PROSITE" id="PS00943">
    <property type="entry name" value="UBIA"/>
    <property type="match status" value="1"/>
</dbReference>
<keyword evidence="6 14" id="KW-0812">Transmembrane</keyword>
<feature type="transmembrane region" description="Helical" evidence="14">
    <location>
        <begin position="275"/>
        <end position="294"/>
    </location>
</feature>
<evidence type="ECO:0000256" key="8">
    <source>
        <dbReference type="ARBA" id="ARBA00023133"/>
    </source>
</evidence>
<comment type="subcellular location">
    <subcellularLocation>
        <location evidence="1 14">Cell membrane</location>
        <topology evidence="1 14">Multi-pass membrane protein</topology>
    </subcellularLocation>
</comment>
<name>A0ABY7AK81_9ALTE</name>
<evidence type="ECO:0000256" key="6">
    <source>
        <dbReference type="ARBA" id="ARBA00022692"/>
    </source>
</evidence>
<evidence type="ECO:0000313" key="16">
    <source>
        <dbReference type="Proteomes" id="UP001163726"/>
    </source>
</evidence>
<organism evidence="15 16">
    <name type="scientific">Catenovulum adriaticum</name>
    <dbReference type="NCBI Taxonomy" id="2984846"/>
    <lineage>
        <taxon>Bacteria</taxon>
        <taxon>Pseudomonadati</taxon>
        <taxon>Pseudomonadota</taxon>
        <taxon>Gammaproteobacteria</taxon>
        <taxon>Alteromonadales</taxon>
        <taxon>Alteromonadaceae</taxon>
        <taxon>Catenovulum</taxon>
    </lineage>
</organism>
<dbReference type="Pfam" id="PF01040">
    <property type="entry name" value="UbiA"/>
    <property type="match status" value="1"/>
</dbReference>
<evidence type="ECO:0000256" key="4">
    <source>
        <dbReference type="ARBA" id="ARBA00022475"/>
    </source>
</evidence>
<reference evidence="15" key="1">
    <citation type="submission" date="2022-10" db="EMBL/GenBank/DDBJ databases">
        <title>Catenovulum adriacola sp. nov. isolated in the Harbour of Susak.</title>
        <authorList>
            <person name="Schoch T."/>
            <person name="Reich S.J."/>
            <person name="Stoeferle S."/>
            <person name="Flaiz M."/>
            <person name="Kazda M."/>
            <person name="Riedel C.U."/>
            <person name="Duerre P."/>
        </authorList>
    </citation>
    <scope>NUCLEOTIDE SEQUENCE</scope>
    <source>
        <strain evidence="15">TS8</strain>
    </source>
</reference>
<comment type="function">
    <text evidence="14">Converts heme B (protoheme IX) to heme O by substitution of the vinyl group on carbon 2 of heme B porphyrin ring with a hydroxyethyl farnesyl side group.</text>
</comment>
<feature type="transmembrane region" description="Helical" evidence="14">
    <location>
        <begin position="218"/>
        <end position="239"/>
    </location>
</feature>
<evidence type="ECO:0000256" key="13">
    <source>
        <dbReference type="ARBA" id="ARBA00047690"/>
    </source>
</evidence>
<keyword evidence="8 14" id="KW-0350">Heme biosynthesis</keyword>
<keyword evidence="4 14" id="KW-1003">Cell membrane</keyword>
<feature type="transmembrane region" description="Helical" evidence="14">
    <location>
        <begin position="149"/>
        <end position="168"/>
    </location>
</feature>
<comment type="pathway">
    <text evidence="2 14">Porphyrin-containing compound metabolism; heme O biosynthesis; heme O from protoheme: step 1/1.</text>
</comment>
<feature type="transmembrane region" description="Helical" evidence="14">
    <location>
        <begin position="245"/>
        <end position="263"/>
    </location>
</feature>
<evidence type="ECO:0000256" key="14">
    <source>
        <dbReference type="HAMAP-Rule" id="MF_00154"/>
    </source>
</evidence>
<protein>
    <recommendedName>
        <fullName evidence="11 14">Protoheme IX farnesyltransferase</fullName>
        <ecNumber evidence="3 14">2.5.1.141</ecNumber>
    </recommendedName>
    <alternativeName>
        <fullName evidence="12 14">Heme B farnesyltransferase</fullName>
    </alternativeName>
    <alternativeName>
        <fullName evidence="10 14">Heme O synthase</fullName>
    </alternativeName>
</protein>
<keyword evidence="9 14" id="KW-0472">Membrane</keyword>
<keyword evidence="7 14" id="KW-1133">Transmembrane helix</keyword>
<dbReference type="Gene3D" id="1.10.357.140">
    <property type="entry name" value="UbiA prenyltransferase"/>
    <property type="match status" value="1"/>
</dbReference>
<dbReference type="EMBL" id="CP109965">
    <property type="protein sequence ID" value="WAJ69944.1"/>
    <property type="molecule type" value="Genomic_DNA"/>
</dbReference>
<dbReference type="InterPro" id="IPR006369">
    <property type="entry name" value="Protohaem_IX_farnesylTrfase"/>
</dbReference>
<feature type="transmembrane region" description="Helical" evidence="14">
    <location>
        <begin position="125"/>
        <end position="142"/>
    </location>
</feature>
<feature type="transmembrane region" description="Helical" evidence="14">
    <location>
        <begin position="50"/>
        <end position="74"/>
    </location>
</feature>
<evidence type="ECO:0000256" key="11">
    <source>
        <dbReference type="ARBA" id="ARBA00040810"/>
    </source>
</evidence>
<evidence type="ECO:0000256" key="7">
    <source>
        <dbReference type="ARBA" id="ARBA00022989"/>
    </source>
</evidence>
<evidence type="ECO:0000256" key="9">
    <source>
        <dbReference type="ARBA" id="ARBA00023136"/>
    </source>
</evidence>
<gene>
    <name evidence="14 15" type="primary">cyoE</name>
    <name evidence="15" type="ORF">OLW01_12450</name>
</gene>